<evidence type="ECO:0000256" key="5">
    <source>
        <dbReference type="ARBA" id="ARBA00023040"/>
    </source>
</evidence>
<feature type="transmembrane region" description="Helical" evidence="12">
    <location>
        <begin position="297"/>
        <end position="314"/>
    </location>
</feature>
<dbReference type="InterPro" id="IPR000276">
    <property type="entry name" value="GPCR_Rhodpsn"/>
</dbReference>
<feature type="domain" description="G-protein coupled receptors family 1 profile" evidence="13">
    <location>
        <begin position="89"/>
        <end position="311"/>
    </location>
</feature>
<dbReference type="PROSITE" id="PS00237">
    <property type="entry name" value="G_PROTEIN_RECEP_F1_1"/>
    <property type="match status" value="1"/>
</dbReference>
<keyword evidence="7 10" id="KW-0675">Receptor</keyword>
<dbReference type="Pfam" id="PF00001">
    <property type="entry name" value="7tm_1"/>
    <property type="match status" value="1"/>
</dbReference>
<name>A0A670JJZ5_PODMU</name>
<comment type="similarity">
    <text evidence="9">Belongs to the G-protein coupled receptor 1 family. Mas subfamily.</text>
</comment>
<evidence type="ECO:0000256" key="6">
    <source>
        <dbReference type="ARBA" id="ARBA00023136"/>
    </source>
</evidence>
<sequence length="340" mass="39234">MEATAVELPPGLRSSQPSGLRQTGNEAAKNSKGSEVSQHFYRSLKEMVGEMLLDTERNLILLRNLEFPKNELYVLFVLIIVICILGCWGTGNVIWLLGFRIKRSPFTVYILNLAIADFGLLTVELIIEVVWAVGGLKESLLHVFLGDVFQFVYNAGQFLLTAISLDRCVSVLFPLWYRCHRPPYLPTVVCALIWMFSFLLPGIHFIVCLTFKEKQDLIKYYQYTFNGFFCLPLMTISTLILFIKVCFKSQQRKRGKLLMVILLTLFFFIFFSFPLNAYYMIIYIFHSPVPYSLPYCYLNTALNSSVNPLIYFLIGRQKRGRPRESMEARLKNTTSVKIRL</sequence>
<feature type="transmembrane region" description="Helical" evidence="12">
    <location>
        <begin position="257"/>
        <end position="285"/>
    </location>
</feature>
<feature type="transmembrane region" description="Helical" evidence="12">
    <location>
        <begin position="109"/>
        <end position="131"/>
    </location>
</feature>
<evidence type="ECO:0000256" key="10">
    <source>
        <dbReference type="RuleBase" id="RU000688"/>
    </source>
</evidence>
<evidence type="ECO:0000313" key="14">
    <source>
        <dbReference type="Ensembl" id="ENSPMRP00000024310.1"/>
    </source>
</evidence>
<reference evidence="14" key="2">
    <citation type="submission" date="2025-08" db="UniProtKB">
        <authorList>
            <consortium name="Ensembl"/>
        </authorList>
    </citation>
    <scope>IDENTIFICATION</scope>
</reference>
<dbReference type="AlphaFoldDB" id="A0A670JJZ5"/>
<feature type="transmembrane region" description="Helical" evidence="12">
    <location>
        <begin position="151"/>
        <end position="177"/>
    </location>
</feature>
<proteinExistence type="inferred from homology"/>
<comment type="subcellular location">
    <subcellularLocation>
        <location evidence="1">Cell membrane</location>
        <topology evidence="1">Multi-pass membrane protein</topology>
    </subcellularLocation>
</comment>
<evidence type="ECO:0000256" key="11">
    <source>
        <dbReference type="SAM" id="MobiDB-lite"/>
    </source>
</evidence>
<dbReference type="GeneTree" id="ENSGT01030000234639"/>
<dbReference type="FunFam" id="1.20.1070.10:FF:000193">
    <property type="entry name" value="Mas-related G-protein coupled receptor member E"/>
    <property type="match status" value="1"/>
</dbReference>
<reference evidence="14 15" key="1">
    <citation type="journal article" date="2019" name="Proc. Natl. Acad. Sci. U.S.A.">
        <title>Regulatory changes in pterin and carotenoid genes underlie balanced color polymorphisms in the wall lizard.</title>
        <authorList>
            <person name="Andrade P."/>
            <person name="Pinho C."/>
            <person name="Perez I de Lanuza G."/>
            <person name="Afonso S."/>
            <person name="Brejcha J."/>
            <person name="Rubin C.J."/>
            <person name="Wallerman O."/>
            <person name="Pereira P."/>
            <person name="Sabatino S.J."/>
            <person name="Bellati A."/>
            <person name="Pellitteri-Rosa D."/>
            <person name="Bosakova Z."/>
            <person name="Bunikis I."/>
            <person name="Carretero M.A."/>
            <person name="Feiner N."/>
            <person name="Marsik P."/>
            <person name="Pauperio F."/>
            <person name="Salvi D."/>
            <person name="Soler L."/>
            <person name="While G.M."/>
            <person name="Uller T."/>
            <person name="Font E."/>
            <person name="Andersson L."/>
            <person name="Carneiro M."/>
        </authorList>
    </citation>
    <scope>NUCLEOTIDE SEQUENCE</scope>
</reference>
<keyword evidence="6 12" id="KW-0472">Membrane</keyword>
<dbReference type="Proteomes" id="UP000472272">
    <property type="component" value="Chromosome 7"/>
</dbReference>
<keyword evidence="5 10" id="KW-0297">G-protein coupled receptor</keyword>
<dbReference type="PANTHER" id="PTHR11334:SF69">
    <property type="entry name" value="G-PROTEIN COUPLED RECEPTORS FAMILY 1 PROFILE DOMAIN-CONTAINING PROTEIN"/>
    <property type="match status" value="1"/>
</dbReference>
<feature type="transmembrane region" description="Helical" evidence="12">
    <location>
        <begin position="72"/>
        <end position="97"/>
    </location>
</feature>
<evidence type="ECO:0000256" key="2">
    <source>
        <dbReference type="ARBA" id="ARBA00022475"/>
    </source>
</evidence>
<feature type="region of interest" description="Disordered" evidence="11">
    <location>
        <begin position="1"/>
        <end position="34"/>
    </location>
</feature>
<dbReference type="OMA" id="EENCTNQ"/>
<evidence type="ECO:0000256" key="4">
    <source>
        <dbReference type="ARBA" id="ARBA00022989"/>
    </source>
</evidence>
<protein>
    <recommendedName>
        <fullName evidence="13">G-protein coupled receptors family 1 profile domain-containing protein</fullName>
    </recommendedName>
</protein>
<dbReference type="PROSITE" id="PS50262">
    <property type="entry name" value="G_PROTEIN_RECEP_F1_2"/>
    <property type="match status" value="1"/>
</dbReference>
<evidence type="ECO:0000256" key="8">
    <source>
        <dbReference type="ARBA" id="ARBA00023224"/>
    </source>
</evidence>
<evidence type="ECO:0000256" key="7">
    <source>
        <dbReference type="ARBA" id="ARBA00023170"/>
    </source>
</evidence>
<dbReference type="PANTHER" id="PTHR11334">
    <property type="entry name" value="MAS-RELATED G-PROTEIN COUPLED RECEPTOR"/>
    <property type="match status" value="1"/>
</dbReference>
<dbReference type="GO" id="GO:0004930">
    <property type="term" value="F:G protein-coupled receptor activity"/>
    <property type="evidence" value="ECO:0007669"/>
    <property type="project" value="UniProtKB-KW"/>
</dbReference>
<dbReference type="InterPro" id="IPR026234">
    <property type="entry name" value="MRGPCRFAMILY"/>
</dbReference>
<feature type="transmembrane region" description="Helical" evidence="12">
    <location>
        <begin position="223"/>
        <end position="245"/>
    </location>
</feature>
<accession>A0A670JJZ5</accession>
<dbReference type="PRINTS" id="PR02108">
    <property type="entry name" value="MRGPCRFAMILY"/>
</dbReference>
<feature type="compositionally biased region" description="Polar residues" evidence="11">
    <location>
        <begin position="13"/>
        <end position="25"/>
    </location>
</feature>
<dbReference type="SUPFAM" id="SSF81321">
    <property type="entry name" value="Family A G protein-coupled receptor-like"/>
    <property type="match status" value="1"/>
</dbReference>
<evidence type="ECO:0000256" key="9">
    <source>
        <dbReference type="ARBA" id="ARBA00061394"/>
    </source>
</evidence>
<dbReference type="Gene3D" id="1.20.1070.10">
    <property type="entry name" value="Rhodopsin 7-helix transmembrane proteins"/>
    <property type="match status" value="1"/>
</dbReference>
<keyword evidence="4 12" id="KW-1133">Transmembrane helix</keyword>
<dbReference type="Ensembl" id="ENSPMRT00000025783.1">
    <property type="protein sequence ID" value="ENSPMRP00000024310.1"/>
    <property type="gene ID" value="ENSPMRG00000015710.1"/>
</dbReference>
<dbReference type="InterPro" id="IPR017452">
    <property type="entry name" value="GPCR_Rhodpsn_7TM"/>
</dbReference>
<evidence type="ECO:0000256" key="3">
    <source>
        <dbReference type="ARBA" id="ARBA00022692"/>
    </source>
</evidence>
<feature type="transmembrane region" description="Helical" evidence="12">
    <location>
        <begin position="184"/>
        <end position="203"/>
    </location>
</feature>
<evidence type="ECO:0000259" key="13">
    <source>
        <dbReference type="PROSITE" id="PS50262"/>
    </source>
</evidence>
<keyword evidence="15" id="KW-1185">Reference proteome</keyword>
<dbReference type="PRINTS" id="PR00237">
    <property type="entry name" value="GPCRRHODOPSN"/>
</dbReference>
<evidence type="ECO:0000256" key="1">
    <source>
        <dbReference type="ARBA" id="ARBA00004651"/>
    </source>
</evidence>
<organism evidence="14 15">
    <name type="scientific">Podarcis muralis</name>
    <name type="common">Wall lizard</name>
    <name type="synonym">Lacerta muralis</name>
    <dbReference type="NCBI Taxonomy" id="64176"/>
    <lineage>
        <taxon>Eukaryota</taxon>
        <taxon>Metazoa</taxon>
        <taxon>Chordata</taxon>
        <taxon>Craniata</taxon>
        <taxon>Vertebrata</taxon>
        <taxon>Euteleostomi</taxon>
        <taxon>Lepidosauria</taxon>
        <taxon>Squamata</taxon>
        <taxon>Bifurcata</taxon>
        <taxon>Unidentata</taxon>
        <taxon>Episquamata</taxon>
        <taxon>Laterata</taxon>
        <taxon>Lacertibaenia</taxon>
        <taxon>Lacertidae</taxon>
        <taxon>Podarcis</taxon>
    </lineage>
</organism>
<keyword evidence="2" id="KW-1003">Cell membrane</keyword>
<reference evidence="14" key="3">
    <citation type="submission" date="2025-09" db="UniProtKB">
        <authorList>
            <consortium name="Ensembl"/>
        </authorList>
    </citation>
    <scope>IDENTIFICATION</scope>
</reference>
<dbReference type="GO" id="GO:0005886">
    <property type="term" value="C:plasma membrane"/>
    <property type="evidence" value="ECO:0007669"/>
    <property type="project" value="UniProtKB-SubCell"/>
</dbReference>
<evidence type="ECO:0000313" key="15">
    <source>
        <dbReference type="Proteomes" id="UP000472272"/>
    </source>
</evidence>
<evidence type="ECO:0000256" key="12">
    <source>
        <dbReference type="SAM" id="Phobius"/>
    </source>
</evidence>
<keyword evidence="8 10" id="KW-0807">Transducer</keyword>
<keyword evidence="3 10" id="KW-0812">Transmembrane</keyword>